<accession>A0AB38PAA6</accession>
<evidence type="ECO:0000313" key="3">
    <source>
        <dbReference type="EMBL" id="TKK23448.1"/>
    </source>
</evidence>
<keyword evidence="2" id="KW-0732">Signal</keyword>
<feature type="compositionally biased region" description="Basic and acidic residues" evidence="1">
    <location>
        <begin position="46"/>
        <end position="73"/>
    </location>
</feature>
<protein>
    <recommendedName>
        <fullName evidence="5">Lipoprotein</fullName>
    </recommendedName>
</protein>
<dbReference type="AlphaFoldDB" id="A0AB38PAA6"/>
<organism evidence="3 4">
    <name type="scientific">Enterobacter cancerogenus</name>
    <dbReference type="NCBI Taxonomy" id="69218"/>
    <lineage>
        <taxon>Bacteria</taxon>
        <taxon>Pseudomonadati</taxon>
        <taxon>Pseudomonadota</taxon>
        <taxon>Gammaproteobacteria</taxon>
        <taxon>Enterobacterales</taxon>
        <taxon>Enterobacteriaceae</taxon>
        <taxon>Enterobacter</taxon>
        <taxon>Enterobacter cloacae complex</taxon>
    </lineage>
</organism>
<name>A0AB38PAA6_9ENTR</name>
<reference evidence="3 4" key="1">
    <citation type="journal article" date="2019" name="Sci. Rep.">
        <title>Differences in resource use lead to coexistence of seed-transmitted microbial populations.</title>
        <authorList>
            <person name="Torres-Cortes G."/>
            <person name="Garcia B.J."/>
            <person name="Compant S."/>
            <person name="Rezki S."/>
            <person name="Jones P."/>
            <person name="Preveaux A."/>
            <person name="Briand M."/>
            <person name="Roulet A."/>
            <person name="Bouchez O."/>
            <person name="Jacobson D."/>
            <person name="Barret M."/>
        </authorList>
    </citation>
    <scope>NUCLEOTIDE SEQUENCE [LARGE SCALE GENOMIC DNA]</scope>
    <source>
        <strain evidence="3 4">CFBP13530</strain>
    </source>
</reference>
<sequence length="93" mass="9977">MKKLLTALMVASSAMLAFSATACPQGTHLIGGTGSHHKGGHCNSSAEKDRIQNGLKKDASQTHKNWKKAEDGAQKNWKKAKVDATQFEKKVTG</sequence>
<feature type="signal peptide" evidence="2">
    <location>
        <begin position="1"/>
        <end position="22"/>
    </location>
</feature>
<proteinExistence type="predicted"/>
<dbReference type="EMBL" id="QGAL01000001">
    <property type="protein sequence ID" value="TKK23448.1"/>
    <property type="molecule type" value="Genomic_DNA"/>
</dbReference>
<dbReference type="PROSITE" id="PS51257">
    <property type="entry name" value="PROKAR_LIPOPROTEIN"/>
    <property type="match status" value="1"/>
</dbReference>
<dbReference type="RefSeq" id="WP_137272001.1">
    <property type="nucleotide sequence ID" value="NZ_QGAL01000001.1"/>
</dbReference>
<dbReference type="Proteomes" id="UP000306327">
    <property type="component" value="Unassembled WGS sequence"/>
</dbReference>
<feature type="compositionally biased region" description="Basic and acidic residues" evidence="1">
    <location>
        <begin position="80"/>
        <end position="93"/>
    </location>
</feature>
<feature type="region of interest" description="Disordered" evidence="1">
    <location>
        <begin position="31"/>
        <end position="93"/>
    </location>
</feature>
<gene>
    <name evidence="3" type="ORF">EcCFBP13530_04650</name>
</gene>
<evidence type="ECO:0000313" key="4">
    <source>
        <dbReference type="Proteomes" id="UP000306327"/>
    </source>
</evidence>
<feature type="chain" id="PRO_5044309580" description="Lipoprotein" evidence="2">
    <location>
        <begin position="23"/>
        <end position="93"/>
    </location>
</feature>
<evidence type="ECO:0000256" key="1">
    <source>
        <dbReference type="SAM" id="MobiDB-lite"/>
    </source>
</evidence>
<evidence type="ECO:0000256" key="2">
    <source>
        <dbReference type="SAM" id="SignalP"/>
    </source>
</evidence>
<comment type="caution">
    <text evidence="3">The sequence shown here is derived from an EMBL/GenBank/DDBJ whole genome shotgun (WGS) entry which is preliminary data.</text>
</comment>
<evidence type="ECO:0008006" key="5">
    <source>
        <dbReference type="Google" id="ProtNLM"/>
    </source>
</evidence>